<gene>
    <name evidence="1" type="ORF">AV530_001831</name>
</gene>
<name>A0A1V4JSI6_PATFA</name>
<dbReference type="AlphaFoldDB" id="A0A1V4JSI6"/>
<keyword evidence="2" id="KW-1185">Reference proteome</keyword>
<reference evidence="1 2" key="1">
    <citation type="submission" date="2016-02" db="EMBL/GenBank/DDBJ databases">
        <title>Band-tailed pigeon sequencing and assembly.</title>
        <authorList>
            <person name="Soares A.E."/>
            <person name="Novak B.J."/>
            <person name="Rice E.S."/>
            <person name="O'Connell B."/>
            <person name="Chang D."/>
            <person name="Weber S."/>
            <person name="Shapiro B."/>
        </authorList>
    </citation>
    <scope>NUCLEOTIDE SEQUENCE [LARGE SCALE GENOMIC DNA]</scope>
    <source>
        <strain evidence="1">BTP2013</strain>
        <tissue evidence="1">Blood</tissue>
    </source>
</reference>
<protein>
    <submittedName>
        <fullName evidence="1">Uncharacterized protein</fullName>
    </submittedName>
</protein>
<evidence type="ECO:0000313" key="2">
    <source>
        <dbReference type="Proteomes" id="UP000190648"/>
    </source>
</evidence>
<evidence type="ECO:0000313" key="1">
    <source>
        <dbReference type="EMBL" id="OPJ75158.1"/>
    </source>
</evidence>
<organism evidence="1 2">
    <name type="scientific">Patagioenas fasciata monilis</name>
    <dbReference type="NCBI Taxonomy" id="372326"/>
    <lineage>
        <taxon>Eukaryota</taxon>
        <taxon>Metazoa</taxon>
        <taxon>Chordata</taxon>
        <taxon>Craniata</taxon>
        <taxon>Vertebrata</taxon>
        <taxon>Euteleostomi</taxon>
        <taxon>Archelosauria</taxon>
        <taxon>Archosauria</taxon>
        <taxon>Dinosauria</taxon>
        <taxon>Saurischia</taxon>
        <taxon>Theropoda</taxon>
        <taxon>Coelurosauria</taxon>
        <taxon>Aves</taxon>
        <taxon>Neognathae</taxon>
        <taxon>Neoaves</taxon>
        <taxon>Columbimorphae</taxon>
        <taxon>Columbiformes</taxon>
        <taxon>Columbidae</taxon>
        <taxon>Patagioenas</taxon>
    </lineage>
</organism>
<dbReference type="EMBL" id="LSYS01006616">
    <property type="protein sequence ID" value="OPJ75158.1"/>
    <property type="molecule type" value="Genomic_DNA"/>
</dbReference>
<proteinExistence type="predicted"/>
<comment type="caution">
    <text evidence="1">The sequence shown here is derived from an EMBL/GenBank/DDBJ whole genome shotgun (WGS) entry which is preliminary data.</text>
</comment>
<accession>A0A1V4JSI6</accession>
<sequence>MKEFPGRVGRVRASLSSVRSGCLLLGACPPHISAVTATETVPSSLCLCEFCSCSRTSGKLILLLDLRWPWIERDLVASPDKHRCQTGKMKLAAEANNPGWLRERNCEAYVLSVDGGGRKPQNPKPFYLPSSD</sequence>
<dbReference type="Proteomes" id="UP000190648">
    <property type="component" value="Unassembled WGS sequence"/>
</dbReference>